<organism evidence="2">
    <name type="scientific">marine sediment metagenome</name>
    <dbReference type="NCBI Taxonomy" id="412755"/>
    <lineage>
        <taxon>unclassified sequences</taxon>
        <taxon>metagenomes</taxon>
        <taxon>ecological metagenomes</taxon>
    </lineage>
</organism>
<name>X1GME4_9ZZZZ</name>
<accession>X1GME4</accession>
<reference evidence="2" key="1">
    <citation type="journal article" date="2014" name="Front. Microbiol.">
        <title>High frequency of phylogenetically diverse reductive dehalogenase-homologous genes in deep subseafloor sedimentary metagenomes.</title>
        <authorList>
            <person name="Kawai M."/>
            <person name="Futagami T."/>
            <person name="Toyoda A."/>
            <person name="Takaki Y."/>
            <person name="Nishi S."/>
            <person name="Hori S."/>
            <person name="Arai W."/>
            <person name="Tsubouchi T."/>
            <person name="Morono Y."/>
            <person name="Uchiyama I."/>
            <person name="Ito T."/>
            <person name="Fujiyama A."/>
            <person name="Inagaki F."/>
            <person name="Takami H."/>
        </authorList>
    </citation>
    <scope>NUCLEOTIDE SEQUENCE</scope>
    <source>
        <strain evidence="2">Expedition CK06-06</strain>
    </source>
</reference>
<dbReference type="InterPro" id="IPR025497">
    <property type="entry name" value="PatA-like_N"/>
</dbReference>
<proteinExistence type="predicted"/>
<dbReference type="InterPro" id="IPR011990">
    <property type="entry name" value="TPR-like_helical_dom_sf"/>
</dbReference>
<comment type="caution">
    <text evidence="2">The sequence shown here is derived from an EMBL/GenBank/DDBJ whole genome shotgun (WGS) entry which is preliminary data.</text>
</comment>
<dbReference type="Gene3D" id="1.25.40.10">
    <property type="entry name" value="Tetratricopeptide repeat domain"/>
    <property type="match status" value="2"/>
</dbReference>
<evidence type="ECO:0000313" key="2">
    <source>
        <dbReference type="EMBL" id="GAH45995.1"/>
    </source>
</evidence>
<dbReference type="SMART" id="SM00028">
    <property type="entry name" value="TPR"/>
    <property type="match status" value="2"/>
</dbReference>
<sequence length="352" mass="39687">SLSEASLSDVIQLLTYSNKSGCLSVTDGRNFANIFIKDGKIIYATMLNRKQRLGNILLTKKIINSETLTQALKIQKSEKTKRLGEILIEIGVISEEVLKKELMSQIEQTIFNMLTWESGHFNFETDLLPPPEEYTIQLSAQELLLEGARRIDEWRQIENKIPPSETVLVRKGDTKDVPLTTEEQKILELIDGSRTIDDVLKLSKFGFFGTSRVIYGLLSAGLLAEPEKKLESKKATGDISECKNLGFAFYKTGMYNEAEREYNKVLEVNGNDTEALFYSGLLQLARGHHDAARINLLRSYGQDRRVSVLTNLGYVCLKLGFNEEAIEYLEQAEGLASDNMKIKCNMEGRIQA</sequence>
<dbReference type="InterPro" id="IPR019734">
    <property type="entry name" value="TPR_rpt"/>
</dbReference>
<protein>
    <recommendedName>
        <fullName evidence="1">PatA-like N-terminal domain-containing protein</fullName>
    </recommendedName>
</protein>
<dbReference type="PANTHER" id="PTHR36304">
    <property type="entry name" value="DOMAIN GTPASE-ACTIVATING PROTEIN, PUTATIVE-RELATED-RELATED"/>
    <property type="match status" value="1"/>
</dbReference>
<gene>
    <name evidence="2" type="ORF">S03H2_17283</name>
</gene>
<dbReference type="SUPFAM" id="SSF48452">
    <property type="entry name" value="TPR-like"/>
    <property type="match status" value="1"/>
</dbReference>
<feature type="non-terminal residue" evidence="2">
    <location>
        <position position="352"/>
    </location>
</feature>
<feature type="non-terminal residue" evidence="2">
    <location>
        <position position="1"/>
    </location>
</feature>
<evidence type="ECO:0000259" key="1">
    <source>
        <dbReference type="Pfam" id="PF14332"/>
    </source>
</evidence>
<dbReference type="Pfam" id="PF13181">
    <property type="entry name" value="TPR_8"/>
    <property type="match status" value="2"/>
</dbReference>
<dbReference type="EMBL" id="BARU01008899">
    <property type="protein sequence ID" value="GAH45995.1"/>
    <property type="molecule type" value="Genomic_DNA"/>
</dbReference>
<feature type="domain" description="PatA-like N-terminal" evidence="1">
    <location>
        <begin position="1"/>
        <end position="155"/>
    </location>
</feature>
<dbReference type="PANTHER" id="PTHR36304:SF4">
    <property type="entry name" value="DUF4388 DOMAIN-CONTAINING PROTEIN"/>
    <property type="match status" value="1"/>
</dbReference>
<dbReference type="AlphaFoldDB" id="X1GME4"/>
<dbReference type="SUPFAM" id="SSF160246">
    <property type="entry name" value="EspE N-terminal domain-like"/>
    <property type="match status" value="1"/>
</dbReference>
<dbReference type="Pfam" id="PF14332">
    <property type="entry name" value="DUF4388"/>
    <property type="match status" value="1"/>
</dbReference>
<dbReference type="PROSITE" id="PS50005">
    <property type="entry name" value="TPR"/>
    <property type="match status" value="1"/>
</dbReference>
<dbReference type="InterPro" id="IPR037257">
    <property type="entry name" value="T2SS_E_N_sf"/>
</dbReference>